<comment type="caution">
    <text evidence="1">The sequence shown here is derived from an EMBL/GenBank/DDBJ whole genome shotgun (WGS) entry which is preliminary data.</text>
</comment>
<dbReference type="SUPFAM" id="SSF48371">
    <property type="entry name" value="ARM repeat"/>
    <property type="match status" value="1"/>
</dbReference>
<reference evidence="1" key="1">
    <citation type="submission" date="2016-10" db="EMBL/GenBank/DDBJ databases">
        <authorList>
            <person name="Benchimol M."/>
            <person name="Almeida L.G."/>
            <person name="Vasconcelos A.T."/>
            <person name="Perreira-Neves A."/>
            <person name="Rosa I.A."/>
            <person name="Tasca T."/>
            <person name="Bogo M.R."/>
            <person name="de Souza W."/>
        </authorList>
    </citation>
    <scope>NUCLEOTIDE SEQUENCE [LARGE SCALE GENOMIC DNA]</scope>
    <source>
        <strain evidence="1">K</strain>
    </source>
</reference>
<dbReference type="RefSeq" id="XP_068370039.1">
    <property type="nucleotide sequence ID" value="XM_068513781.1"/>
</dbReference>
<dbReference type="VEuPathDB" id="TrichDB:TRFO_41455"/>
<evidence type="ECO:0008006" key="3">
    <source>
        <dbReference type="Google" id="ProtNLM"/>
    </source>
</evidence>
<dbReference type="AlphaFoldDB" id="A0A1J4L074"/>
<accession>A0A1J4L074</accession>
<evidence type="ECO:0000313" key="1">
    <source>
        <dbReference type="EMBL" id="OHT16903.1"/>
    </source>
</evidence>
<name>A0A1J4L074_9EUKA</name>
<dbReference type="Proteomes" id="UP000179807">
    <property type="component" value="Unassembled WGS sequence"/>
</dbReference>
<gene>
    <name evidence="1" type="ORF">TRFO_41455</name>
</gene>
<protein>
    <recommendedName>
        <fullName evidence="3">SPIN90/Ldb17 leucine-rich domain-containing protein</fullName>
    </recommendedName>
</protein>
<proteinExistence type="predicted"/>
<evidence type="ECO:0000313" key="2">
    <source>
        <dbReference type="Proteomes" id="UP000179807"/>
    </source>
</evidence>
<dbReference type="GeneID" id="94848485"/>
<organism evidence="1 2">
    <name type="scientific">Tritrichomonas foetus</name>
    <dbReference type="NCBI Taxonomy" id="1144522"/>
    <lineage>
        <taxon>Eukaryota</taxon>
        <taxon>Metamonada</taxon>
        <taxon>Parabasalia</taxon>
        <taxon>Tritrichomonadida</taxon>
        <taxon>Tritrichomonadidae</taxon>
        <taxon>Tritrichomonas</taxon>
    </lineage>
</organism>
<dbReference type="EMBL" id="MLAK01000058">
    <property type="protein sequence ID" value="OHT16903.1"/>
    <property type="molecule type" value="Genomic_DNA"/>
</dbReference>
<keyword evidence="2" id="KW-1185">Reference proteome</keyword>
<dbReference type="Gene3D" id="1.25.10.10">
    <property type="entry name" value="Leucine-rich Repeat Variant"/>
    <property type="match status" value="1"/>
</dbReference>
<sequence length="444" mass="50732">MNLSSDIRRDNRIVLSSHINTSDQSSFEYHQIADSIFQSSNDEQLFYALKDLFKHYSSLKSSVPEDEYLIVEYLLSRFLPSLPIALFDLITNVICIIIHKNGKDCHKYKSIFRDFISNSIPLITESHSGTRKNILLIISHLTSISAKFSRMAFRFFTDSCFLVSLLDFTDHPDAPSCRKHMSHILMNALLVENSAIIANKTGFLDTFFHILEIICENGYLYTLPDLITCVRHIIVKEPECYSVCGNFIDHFNQVLLFDNESAKINTLLILREFIVRKIRIEEIDMLTILQMMEPGTKTLFYAIRVVSSFIQQSPQSVEVFCHMGIISITLNVLQNGDFDSKIQTLNIILSVVHNAANGDLIDLIEKPFISPMIEMATDVPDPVLNLIFHILQQLVDISVRNHLIENVRPQFQTVESLSIIENLANRDDSIGESANRLLRSLEQV</sequence>
<dbReference type="InterPro" id="IPR011989">
    <property type="entry name" value="ARM-like"/>
</dbReference>
<dbReference type="InterPro" id="IPR016024">
    <property type="entry name" value="ARM-type_fold"/>
</dbReference>